<sequence length="311" mass="33845">MANKKMITLPNGATFPANGFGTWKSEPGKVGAAVKKALELGYRHIDCAAIYCNEQEVGKVFAEVFGGDNPVVKREDVWITSKVWNSCGSKEEVVAACRRSLLDLQLDYVDLYLVHWPANWEHQGLPITETTMGSDADGKPLWSKTNTLQSKWEGMEECSRLGLAKAIGVSNYSSLILMDLLAYAKIPPVINQIEGHVYNQRPELRAVCEANNIHVTLYSVLGSGKEGPLQDPTVKAIADAHGVSAGSVCIAWALSTGCSVLSKSVTPSRIEENFAAEAVELAAEEVKQLDSLERGMIACNMNEYWGFPAHA</sequence>
<evidence type="ECO:0000313" key="2">
    <source>
        <dbReference type="Proteomes" id="UP000798662"/>
    </source>
</evidence>
<accession>A0ACC3CJK3</accession>
<proteinExistence type="predicted"/>
<dbReference type="EMBL" id="CM020620">
    <property type="protein sequence ID" value="KAK1870146.1"/>
    <property type="molecule type" value="Genomic_DNA"/>
</dbReference>
<dbReference type="Proteomes" id="UP000798662">
    <property type="component" value="Chromosome 3"/>
</dbReference>
<organism evidence="1 2">
    <name type="scientific">Pyropia yezoensis</name>
    <name type="common">Susabi-nori</name>
    <name type="synonym">Porphyra yezoensis</name>
    <dbReference type="NCBI Taxonomy" id="2788"/>
    <lineage>
        <taxon>Eukaryota</taxon>
        <taxon>Rhodophyta</taxon>
        <taxon>Bangiophyceae</taxon>
        <taxon>Bangiales</taxon>
        <taxon>Bangiaceae</taxon>
        <taxon>Pyropia</taxon>
    </lineage>
</organism>
<keyword evidence="2" id="KW-1185">Reference proteome</keyword>
<reference evidence="1" key="1">
    <citation type="submission" date="2019-11" db="EMBL/GenBank/DDBJ databases">
        <title>Nori genome reveals adaptations in red seaweeds to the harsh intertidal environment.</title>
        <authorList>
            <person name="Wang D."/>
            <person name="Mao Y."/>
        </authorList>
    </citation>
    <scope>NUCLEOTIDE SEQUENCE</scope>
    <source>
        <tissue evidence="1">Gametophyte</tissue>
    </source>
</reference>
<protein>
    <submittedName>
        <fullName evidence="1">Uncharacterized protein</fullName>
    </submittedName>
</protein>
<gene>
    <name evidence="1" type="ORF">I4F81_012608</name>
</gene>
<comment type="caution">
    <text evidence="1">The sequence shown here is derived from an EMBL/GenBank/DDBJ whole genome shotgun (WGS) entry which is preliminary data.</text>
</comment>
<name>A0ACC3CJK3_PYRYE</name>
<evidence type="ECO:0000313" key="1">
    <source>
        <dbReference type="EMBL" id="KAK1870146.1"/>
    </source>
</evidence>